<comment type="caution">
    <text evidence="1">The sequence shown here is derived from an EMBL/GenBank/DDBJ whole genome shotgun (WGS) entry which is preliminary data.</text>
</comment>
<organism evidence="1 2">
    <name type="scientific">Ochrobactrum chromiisoli</name>
    <dbReference type="NCBI Taxonomy" id="2993941"/>
    <lineage>
        <taxon>Bacteria</taxon>
        <taxon>Pseudomonadati</taxon>
        <taxon>Pseudomonadota</taxon>
        <taxon>Alphaproteobacteria</taxon>
        <taxon>Hyphomicrobiales</taxon>
        <taxon>Brucellaceae</taxon>
        <taxon>Brucella/Ochrobactrum group</taxon>
        <taxon>Ochrobactrum</taxon>
    </lineage>
</organism>
<dbReference type="RefSeq" id="WP_265987087.1">
    <property type="nucleotide sequence ID" value="NZ_JAPHAV010000028.1"/>
</dbReference>
<sequence length="77" mass="8558">MKLTNAQYAVLNDLNNASKWEDNQGFASPHDLGCPVTPFKRLASLNLIERGDVYGEDKDYTLYRITPAGRQALKGGE</sequence>
<protein>
    <recommendedName>
        <fullName evidence="3">MarR family transcriptional regulator</fullName>
    </recommendedName>
</protein>
<accession>A0ABT3QUP2</accession>
<evidence type="ECO:0000313" key="2">
    <source>
        <dbReference type="Proteomes" id="UP001301216"/>
    </source>
</evidence>
<reference evidence="1 2" key="1">
    <citation type="submission" date="2022-11" db="EMBL/GenBank/DDBJ databases">
        <title>Brucella sp. YY2X, whole genome shotgun sequencing project.</title>
        <authorList>
            <person name="Yang Y."/>
        </authorList>
    </citation>
    <scope>NUCLEOTIDE SEQUENCE [LARGE SCALE GENOMIC DNA]</scope>
    <source>
        <strain evidence="1 2">YY2X</strain>
    </source>
</reference>
<proteinExistence type="predicted"/>
<dbReference type="Proteomes" id="UP001301216">
    <property type="component" value="Unassembled WGS sequence"/>
</dbReference>
<name>A0ABT3QUP2_9HYPH</name>
<evidence type="ECO:0008006" key="3">
    <source>
        <dbReference type="Google" id="ProtNLM"/>
    </source>
</evidence>
<gene>
    <name evidence="1" type="ORF">OPR82_21875</name>
</gene>
<keyword evidence="2" id="KW-1185">Reference proteome</keyword>
<dbReference type="EMBL" id="JAPHAV010000028">
    <property type="protein sequence ID" value="MCX2699351.1"/>
    <property type="molecule type" value="Genomic_DNA"/>
</dbReference>
<evidence type="ECO:0000313" key="1">
    <source>
        <dbReference type="EMBL" id="MCX2699351.1"/>
    </source>
</evidence>